<dbReference type="AlphaFoldDB" id="A0A4U5NC33"/>
<sequence>MHFPKDARLCKVTQAALSAYLVSFSAPTLYSKRYCYVQWCSACIVQNTLPIASFLPIPNAKSLSTNIAP</sequence>
<comment type="caution">
    <text evidence="1">The sequence shown here is derived from an EMBL/GenBank/DDBJ whole genome shotgun (WGS) entry which is preliminary data.</text>
</comment>
<protein>
    <submittedName>
        <fullName evidence="1">Uncharacterized protein</fullName>
    </submittedName>
</protein>
<evidence type="ECO:0000313" key="1">
    <source>
        <dbReference type="EMBL" id="TKR80194.1"/>
    </source>
</evidence>
<proteinExistence type="predicted"/>
<reference evidence="1 2" key="2">
    <citation type="journal article" date="2019" name="G3 (Bethesda)">
        <title>Hybrid Assembly of the Genome of the Entomopathogenic Nematode Steinernema carpocapsae Identifies the X-Chromosome.</title>
        <authorList>
            <person name="Serra L."/>
            <person name="Macchietto M."/>
            <person name="Macias-Munoz A."/>
            <person name="McGill C.J."/>
            <person name="Rodriguez I.M."/>
            <person name="Rodriguez B."/>
            <person name="Murad R."/>
            <person name="Mortazavi A."/>
        </authorList>
    </citation>
    <scope>NUCLEOTIDE SEQUENCE [LARGE SCALE GENOMIC DNA]</scope>
    <source>
        <strain evidence="1 2">ALL</strain>
    </source>
</reference>
<dbReference type="Proteomes" id="UP000298663">
    <property type="component" value="Unassembled WGS sequence"/>
</dbReference>
<keyword evidence="2" id="KW-1185">Reference proteome</keyword>
<name>A0A4U5NC33_STECR</name>
<reference evidence="1 2" key="1">
    <citation type="journal article" date="2015" name="Genome Biol.">
        <title>Comparative genomics of Steinernema reveals deeply conserved gene regulatory networks.</title>
        <authorList>
            <person name="Dillman A.R."/>
            <person name="Macchietto M."/>
            <person name="Porter C.F."/>
            <person name="Rogers A."/>
            <person name="Williams B."/>
            <person name="Antoshechkin I."/>
            <person name="Lee M.M."/>
            <person name="Goodwin Z."/>
            <person name="Lu X."/>
            <person name="Lewis E.E."/>
            <person name="Goodrich-Blair H."/>
            <person name="Stock S.P."/>
            <person name="Adams B.J."/>
            <person name="Sternberg P.W."/>
            <person name="Mortazavi A."/>
        </authorList>
    </citation>
    <scope>NUCLEOTIDE SEQUENCE [LARGE SCALE GENOMIC DNA]</scope>
    <source>
        <strain evidence="1 2">ALL</strain>
    </source>
</reference>
<accession>A0A4U5NC33</accession>
<organism evidence="1 2">
    <name type="scientific">Steinernema carpocapsae</name>
    <name type="common">Entomopathogenic nematode</name>
    <dbReference type="NCBI Taxonomy" id="34508"/>
    <lineage>
        <taxon>Eukaryota</taxon>
        <taxon>Metazoa</taxon>
        <taxon>Ecdysozoa</taxon>
        <taxon>Nematoda</taxon>
        <taxon>Chromadorea</taxon>
        <taxon>Rhabditida</taxon>
        <taxon>Tylenchina</taxon>
        <taxon>Panagrolaimomorpha</taxon>
        <taxon>Strongyloidoidea</taxon>
        <taxon>Steinernematidae</taxon>
        <taxon>Steinernema</taxon>
    </lineage>
</organism>
<gene>
    <name evidence="1" type="ORF">L596_014306</name>
</gene>
<evidence type="ECO:0000313" key="2">
    <source>
        <dbReference type="Proteomes" id="UP000298663"/>
    </source>
</evidence>
<dbReference type="EMBL" id="AZBU02000004">
    <property type="protein sequence ID" value="TKR80194.1"/>
    <property type="molecule type" value="Genomic_DNA"/>
</dbReference>